<name>W0F640_9BACT</name>
<evidence type="ECO:0000313" key="1">
    <source>
        <dbReference type="EMBL" id="AHF17268.1"/>
    </source>
</evidence>
<dbReference type="HOGENOM" id="CLU_3254694_0_0_10"/>
<keyword evidence="2" id="KW-1185">Reference proteome</keyword>
<dbReference type="KEGG" id="nso:NIASO_04910"/>
<dbReference type="EMBL" id="CP007035">
    <property type="protein sequence ID" value="AHF17268.1"/>
    <property type="molecule type" value="Genomic_DNA"/>
</dbReference>
<proteinExistence type="predicted"/>
<dbReference type="STRING" id="929713.NIASO_04910"/>
<protein>
    <submittedName>
        <fullName evidence="1">Uncharacterized protein</fullName>
    </submittedName>
</protein>
<gene>
    <name evidence="1" type="ORF">NIASO_04910</name>
</gene>
<reference evidence="1 2" key="1">
    <citation type="submission" date="2013-12" db="EMBL/GenBank/DDBJ databases">
        <authorList>
            <consortium name="DOE Joint Genome Institute"/>
            <person name="Eisen J."/>
            <person name="Huntemann M."/>
            <person name="Han J."/>
            <person name="Chen A."/>
            <person name="Kyrpides N."/>
            <person name="Mavromatis K."/>
            <person name="Markowitz V."/>
            <person name="Palaniappan K."/>
            <person name="Ivanova N."/>
            <person name="Schaumberg A."/>
            <person name="Pati A."/>
            <person name="Liolios K."/>
            <person name="Nordberg H.P."/>
            <person name="Cantor M.N."/>
            <person name="Hua S.X."/>
            <person name="Woyke T."/>
        </authorList>
    </citation>
    <scope>NUCLEOTIDE SEQUENCE [LARGE SCALE GENOMIC DNA]</scope>
    <source>
        <strain evidence="2">DSM 19437</strain>
    </source>
</reference>
<dbReference type="AlphaFoldDB" id="W0F640"/>
<dbReference type="Proteomes" id="UP000003586">
    <property type="component" value="Chromosome"/>
</dbReference>
<organism evidence="1 2">
    <name type="scientific">Niabella soli DSM 19437</name>
    <dbReference type="NCBI Taxonomy" id="929713"/>
    <lineage>
        <taxon>Bacteria</taxon>
        <taxon>Pseudomonadati</taxon>
        <taxon>Bacteroidota</taxon>
        <taxon>Chitinophagia</taxon>
        <taxon>Chitinophagales</taxon>
        <taxon>Chitinophagaceae</taxon>
        <taxon>Niabella</taxon>
    </lineage>
</organism>
<accession>W0F640</accession>
<evidence type="ECO:0000313" key="2">
    <source>
        <dbReference type="Proteomes" id="UP000003586"/>
    </source>
</evidence>
<sequence>MQGSVVKHACGNGEAGPDIIINFNPQGKRLLIYKKNINERLS</sequence>